<dbReference type="FunCoup" id="A0A2G5EJU2">
    <property type="interactions" value="1415"/>
</dbReference>
<keyword evidence="3" id="KW-1185">Reference proteome</keyword>
<feature type="domain" description="TLDc" evidence="1">
    <location>
        <begin position="285"/>
        <end position="482"/>
    </location>
</feature>
<dbReference type="OrthoDB" id="289228at2759"/>
<evidence type="ECO:0000259" key="1">
    <source>
        <dbReference type="PROSITE" id="PS51886"/>
    </source>
</evidence>
<reference evidence="2 3" key="1">
    <citation type="submission" date="2017-09" db="EMBL/GenBank/DDBJ databases">
        <title>WGS assembly of Aquilegia coerulea Goldsmith.</title>
        <authorList>
            <person name="Hodges S."/>
            <person name="Kramer E."/>
            <person name="Nordborg M."/>
            <person name="Tomkins J."/>
            <person name="Borevitz J."/>
            <person name="Derieg N."/>
            <person name="Yan J."/>
            <person name="Mihaltcheva S."/>
            <person name="Hayes R.D."/>
            <person name="Rokhsar D."/>
        </authorList>
    </citation>
    <scope>NUCLEOTIDE SEQUENCE [LARGE SCALE GENOMIC DNA]</scope>
    <source>
        <strain evidence="3">cv. Goldsmith</strain>
    </source>
</reference>
<gene>
    <name evidence="2" type="ORF">AQUCO_00700389v1</name>
</gene>
<dbReference type="Pfam" id="PF07534">
    <property type="entry name" value="TLD"/>
    <property type="match status" value="1"/>
</dbReference>
<accession>A0A2G5EJU2</accession>
<sequence length="538" mass="60188">MGASSSTEKISAEQHELETLATSTGSLPSLQKAFEKLADPQTKSIPLKSLQKCFCFNFREPISQASHMPENFPKLLSNLGTSIVDLFFITDKEGVDWIQFLRGYIKCCGRMPTSALINILCKLYAATSSKAGFPLKVEFESDDIDCKISGYFTSRDVLMFLPICWIMSQSSRMLKLSQGQAKIEMPDTNHLLLSAVTSCAEDVKGLNVWDCSISDMEVQLPAQKFHMWVLSTVPTLAHCFTQYVHARIRRLAISEDNLEHSNLPISDICFTESPSKHLLTCGRAWAISLTLRSTISEEVLNTCITGNADGTNHNLLYSSSIHGRGLNRFWSNIEGYHGPLLILVSASSGNIDESNSTVDRWVIGVLTEQGFENKDQFYGSSGYLYALSPIFHVFSPHGKDKNFVYSHLHPSGRVYDPHPKPVGIRFGGTIGNERVSIDEDFARVTVRHHAVDKTYQPGSLVPNQGFLPLEAPILDVEAWGLGGQMAKKKQNAYQNREQLFTEQRRKVDLKTLGNWEDSPEKIMMGMVSDPNKPHREER</sequence>
<evidence type="ECO:0000313" key="3">
    <source>
        <dbReference type="Proteomes" id="UP000230069"/>
    </source>
</evidence>
<name>A0A2G5EJU2_AQUCA</name>
<dbReference type="SMART" id="SM00584">
    <property type="entry name" value="TLDc"/>
    <property type="match status" value="1"/>
</dbReference>
<dbReference type="Proteomes" id="UP000230069">
    <property type="component" value="Unassembled WGS sequence"/>
</dbReference>
<proteinExistence type="predicted"/>
<evidence type="ECO:0000313" key="2">
    <source>
        <dbReference type="EMBL" id="PIA56026.1"/>
    </source>
</evidence>
<dbReference type="PANTHER" id="PTHR23354">
    <property type="entry name" value="NUCLEOLAR PROTEIN 7/ESTROGEN RECEPTOR COACTIVATOR-RELATED"/>
    <property type="match status" value="1"/>
</dbReference>
<organism evidence="2 3">
    <name type="scientific">Aquilegia coerulea</name>
    <name type="common">Rocky mountain columbine</name>
    <dbReference type="NCBI Taxonomy" id="218851"/>
    <lineage>
        <taxon>Eukaryota</taxon>
        <taxon>Viridiplantae</taxon>
        <taxon>Streptophyta</taxon>
        <taxon>Embryophyta</taxon>
        <taxon>Tracheophyta</taxon>
        <taxon>Spermatophyta</taxon>
        <taxon>Magnoliopsida</taxon>
        <taxon>Ranunculales</taxon>
        <taxon>Ranunculaceae</taxon>
        <taxon>Thalictroideae</taxon>
        <taxon>Aquilegia</taxon>
    </lineage>
</organism>
<dbReference type="InterPro" id="IPR006571">
    <property type="entry name" value="TLDc_dom"/>
</dbReference>
<dbReference type="AlphaFoldDB" id="A0A2G5EJU2"/>
<protein>
    <recommendedName>
        <fullName evidence="1">TLDc domain-containing protein</fullName>
    </recommendedName>
</protein>
<dbReference type="InParanoid" id="A0A2G5EJU2"/>
<dbReference type="PANTHER" id="PTHR23354:SF104">
    <property type="entry name" value="TLD-DOMAIN CONTAINING NUCLEOLAR PROTEIN"/>
    <property type="match status" value="1"/>
</dbReference>
<dbReference type="PROSITE" id="PS51886">
    <property type="entry name" value="TLDC"/>
    <property type="match status" value="1"/>
</dbReference>
<dbReference type="EMBL" id="KZ305024">
    <property type="protein sequence ID" value="PIA56026.1"/>
    <property type="molecule type" value="Genomic_DNA"/>
</dbReference>